<evidence type="ECO:0000313" key="2">
    <source>
        <dbReference type="EMBL" id="CAG7816492.1"/>
    </source>
</evidence>
<sequence>DWEAKQAKLADARTVEDNPTKQKKKAATCASTSGVIPNSNKGKEDSAPITKTIMSYEVIDTNDDYLITEPPEHGSH</sequence>
<feature type="compositionally biased region" description="Polar residues" evidence="1">
    <location>
        <begin position="29"/>
        <end position="40"/>
    </location>
</feature>
<evidence type="ECO:0000256" key="1">
    <source>
        <dbReference type="SAM" id="MobiDB-lite"/>
    </source>
</evidence>
<reference evidence="2" key="1">
    <citation type="submission" date="2021-06" db="EMBL/GenBank/DDBJ databases">
        <authorList>
            <person name="Hodson N. C."/>
            <person name="Mongue J. A."/>
            <person name="Jaron S. K."/>
        </authorList>
    </citation>
    <scope>NUCLEOTIDE SEQUENCE</scope>
</reference>
<accession>A0A8J2PBE8</accession>
<gene>
    <name evidence="2" type="ORF">AFUS01_LOCUS27109</name>
</gene>
<evidence type="ECO:0000313" key="3">
    <source>
        <dbReference type="Proteomes" id="UP000708208"/>
    </source>
</evidence>
<dbReference type="AlphaFoldDB" id="A0A8J2PBE8"/>
<organism evidence="2 3">
    <name type="scientific">Allacma fusca</name>
    <dbReference type="NCBI Taxonomy" id="39272"/>
    <lineage>
        <taxon>Eukaryota</taxon>
        <taxon>Metazoa</taxon>
        <taxon>Ecdysozoa</taxon>
        <taxon>Arthropoda</taxon>
        <taxon>Hexapoda</taxon>
        <taxon>Collembola</taxon>
        <taxon>Symphypleona</taxon>
        <taxon>Sminthuridae</taxon>
        <taxon>Allacma</taxon>
    </lineage>
</organism>
<dbReference type="EMBL" id="CAJVCH010371408">
    <property type="protein sequence ID" value="CAG7816492.1"/>
    <property type="molecule type" value="Genomic_DNA"/>
</dbReference>
<comment type="caution">
    <text evidence="2">The sequence shown here is derived from an EMBL/GenBank/DDBJ whole genome shotgun (WGS) entry which is preliminary data.</text>
</comment>
<keyword evidence="3" id="KW-1185">Reference proteome</keyword>
<feature type="region of interest" description="Disordered" evidence="1">
    <location>
        <begin position="1"/>
        <end position="46"/>
    </location>
</feature>
<protein>
    <submittedName>
        <fullName evidence="2">Uncharacterized protein</fullName>
    </submittedName>
</protein>
<proteinExistence type="predicted"/>
<feature type="compositionally biased region" description="Basic and acidic residues" evidence="1">
    <location>
        <begin position="1"/>
        <end position="20"/>
    </location>
</feature>
<dbReference type="Proteomes" id="UP000708208">
    <property type="component" value="Unassembled WGS sequence"/>
</dbReference>
<feature type="non-terminal residue" evidence="2">
    <location>
        <position position="1"/>
    </location>
</feature>
<name>A0A8J2PBE8_9HEXA</name>